<evidence type="ECO:0000313" key="1">
    <source>
        <dbReference type="EMBL" id="OHA03237.1"/>
    </source>
</evidence>
<name>A0A1G2KUW9_9BACT</name>
<sequence length="74" mass="8313">MLPANVLDFCLANPHLIPKVWKGKAVFFWGTIYRDSRGVLFVRDLYFRDGGWYSSCSRLGDDWSGGSPAALRAS</sequence>
<dbReference type="AlphaFoldDB" id="A0A1G2KUW9"/>
<gene>
    <name evidence="1" type="ORF">A3C16_01625</name>
</gene>
<organism evidence="1 2">
    <name type="scientific">Candidatus Sungbacteria bacterium RIFCSPHIGHO2_02_FULL_51_29</name>
    <dbReference type="NCBI Taxonomy" id="1802273"/>
    <lineage>
        <taxon>Bacteria</taxon>
        <taxon>Candidatus Sungiibacteriota</taxon>
    </lineage>
</organism>
<comment type="caution">
    <text evidence="1">The sequence shown here is derived from an EMBL/GenBank/DDBJ whole genome shotgun (WGS) entry which is preliminary data.</text>
</comment>
<reference evidence="1 2" key="1">
    <citation type="journal article" date="2016" name="Nat. Commun.">
        <title>Thousands of microbial genomes shed light on interconnected biogeochemical processes in an aquifer system.</title>
        <authorList>
            <person name="Anantharaman K."/>
            <person name="Brown C.T."/>
            <person name="Hug L.A."/>
            <person name="Sharon I."/>
            <person name="Castelle C.J."/>
            <person name="Probst A.J."/>
            <person name="Thomas B.C."/>
            <person name="Singh A."/>
            <person name="Wilkins M.J."/>
            <person name="Karaoz U."/>
            <person name="Brodie E.L."/>
            <person name="Williams K.H."/>
            <person name="Hubbard S.S."/>
            <person name="Banfield J.F."/>
        </authorList>
    </citation>
    <scope>NUCLEOTIDE SEQUENCE [LARGE SCALE GENOMIC DNA]</scope>
</reference>
<dbReference type="EMBL" id="MHQL01000018">
    <property type="protein sequence ID" value="OHA03237.1"/>
    <property type="molecule type" value="Genomic_DNA"/>
</dbReference>
<accession>A0A1G2KUW9</accession>
<protein>
    <submittedName>
        <fullName evidence="1">Uncharacterized protein</fullName>
    </submittedName>
</protein>
<evidence type="ECO:0000313" key="2">
    <source>
        <dbReference type="Proteomes" id="UP000177811"/>
    </source>
</evidence>
<proteinExistence type="predicted"/>
<dbReference type="Proteomes" id="UP000177811">
    <property type="component" value="Unassembled WGS sequence"/>
</dbReference>